<keyword evidence="3" id="KW-1185">Reference proteome</keyword>
<sequence>MHVPLSNIPGHRAYVKSAGAQRCPVRPATCPVAGEESHHG</sequence>
<evidence type="ECO:0000313" key="3">
    <source>
        <dbReference type="Proteomes" id="UP000198309"/>
    </source>
</evidence>
<reference evidence="2 3" key="2">
    <citation type="submission" date="2017-06" db="EMBL/GenBank/DDBJ databases">
        <authorList>
            <person name="Varghese N."/>
            <person name="Submissions S."/>
        </authorList>
    </citation>
    <scope>NUCLEOTIDE SEQUENCE [LARGE SCALE GENOMIC DNA]</scope>
    <source>
        <strain evidence="2 3">RLD-1</strain>
    </source>
</reference>
<dbReference type="EMBL" id="FZPC01000023">
    <property type="protein sequence ID" value="SNT37217.1"/>
    <property type="molecule type" value="Genomic_DNA"/>
</dbReference>
<dbReference type="AlphaFoldDB" id="A0A239M343"/>
<reference evidence="1 4" key="1">
    <citation type="submission" date="2016-10" db="EMBL/GenBank/DDBJ databases">
        <authorList>
            <person name="de Groot N.N."/>
        </authorList>
    </citation>
    <scope>NUCLEOTIDE SEQUENCE [LARGE SCALE GENOMIC DNA]</scope>
    <source>
        <strain evidence="1 4">CCM 7361</strain>
    </source>
</reference>
<gene>
    <name evidence="1" type="ORF">SAMN05216189_101697</name>
    <name evidence="2" type="ORF">SAMN06295949_12397</name>
</gene>
<dbReference type="RefSeq" id="WP_279615540.1">
    <property type="nucleotide sequence ID" value="NZ_FNEC01000016.1"/>
</dbReference>
<proteinExistence type="predicted"/>
<dbReference type="Proteomes" id="UP000198309">
    <property type="component" value="Unassembled WGS sequence"/>
</dbReference>
<evidence type="ECO:0000313" key="2">
    <source>
        <dbReference type="EMBL" id="SNT37217.1"/>
    </source>
</evidence>
<evidence type="ECO:0000313" key="1">
    <source>
        <dbReference type="EMBL" id="SDJ40503.1"/>
    </source>
</evidence>
<accession>A0A239M343</accession>
<evidence type="ECO:0000313" key="4">
    <source>
        <dbReference type="Proteomes" id="UP000199693"/>
    </source>
</evidence>
<dbReference type="Proteomes" id="UP000199693">
    <property type="component" value="Unassembled WGS sequence"/>
</dbReference>
<dbReference type="EMBL" id="FNEC01000016">
    <property type="protein sequence ID" value="SDJ40503.1"/>
    <property type="molecule type" value="Genomic_DNA"/>
</dbReference>
<organism evidence="1 4">
    <name type="scientific">Pseudomonas delhiensis</name>
    <dbReference type="NCBI Taxonomy" id="366289"/>
    <lineage>
        <taxon>Bacteria</taxon>
        <taxon>Pseudomonadati</taxon>
        <taxon>Pseudomonadota</taxon>
        <taxon>Gammaproteobacteria</taxon>
        <taxon>Pseudomonadales</taxon>
        <taxon>Pseudomonadaceae</taxon>
        <taxon>Pseudomonas</taxon>
    </lineage>
</organism>
<name>A0A239M343_9PSED</name>
<protein>
    <submittedName>
        <fullName evidence="1">Uncharacterized protein</fullName>
    </submittedName>
</protein>